<keyword evidence="1" id="KW-0472">Membrane</keyword>
<keyword evidence="1" id="KW-1133">Transmembrane helix</keyword>
<reference evidence="2" key="2">
    <citation type="journal article" date="2015" name="Data Brief">
        <title>Shoot transcriptome of the giant reed, Arundo donax.</title>
        <authorList>
            <person name="Barrero R.A."/>
            <person name="Guerrero F.D."/>
            <person name="Moolhuijzen P."/>
            <person name="Goolsby J.A."/>
            <person name="Tidwell J."/>
            <person name="Bellgard S.E."/>
            <person name="Bellgard M.I."/>
        </authorList>
    </citation>
    <scope>NUCLEOTIDE SEQUENCE</scope>
    <source>
        <tissue evidence="2">Shoot tissue taken approximately 20 cm above the soil surface</tissue>
    </source>
</reference>
<evidence type="ECO:0000313" key="2">
    <source>
        <dbReference type="EMBL" id="JAE10339.1"/>
    </source>
</evidence>
<organism evidence="2">
    <name type="scientific">Arundo donax</name>
    <name type="common">Giant reed</name>
    <name type="synonym">Donax arundinaceus</name>
    <dbReference type="NCBI Taxonomy" id="35708"/>
    <lineage>
        <taxon>Eukaryota</taxon>
        <taxon>Viridiplantae</taxon>
        <taxon>Streptophyta</taxon>
        <taxon>Embryophyta</taxon>
        <taxon>Tracheophyta</taxon>
        <taxon>Spermatophyta</taxon>
        <taxon>Magnoliopsida</taxon>
        <taxon>Liliopsida</taxon>
        <taxon>Poales</taxon>
        <taxon>Poaceae</taxon>
        <taxon>PACMAD clade</taxon>
        <taxon>Arundinoideae</taxon>
        <taxon>Arundineae</taxon>
        <taxon>Arundo</taxon>
    </lineage>
</organism>
<feature type="transmembrane region" description="Helical" evidence="1">
    <location>
        <begin position="66"/>
        <end position="83"/>
    </location>
</feature>
<evidence type="ECO:0000256" key="1">
    <source>
        <dbReference type="SAM" id="Phobius"/>
    </source>
</evidence>
<sequence length="96" mass="11136">MCSFHDVHSFSFTLSSGGQCNSVLILLPFLSHKLGRTFILLIFTHLTEVLIFTHLTEVFFMFLHEYSLVTLLVVVELLTVRYGDGKIRIMNWRKIC</sequence>
<keyword evidence="1" id="KW-0812">Transmembrane</keyword>
<dbReference type="EMBL" id="GBRH01187557">
    <property type="protein sequence ID" value="JAE10339.1"/>
    <property type="molecule type" value="Transcribed_RNA"/>
</dbReference>
<protein>
    <submittedName>
        <fullName evidence="2">Uncharacterized protein</fullName>
    </submittedName>
</protein>
<reference evidence="2" key="1">
    <citation type="submission" date="2014-09" db="EMBL/GenBank/DDBJ databases">
        <authorList>
            <person name="Magalhaes I.L.F."/>
            <person name="Oliveira U."/>
            <person name="Santos F.R."/>
            <person name="Vidigal T.H.D.A."/>
            <person name="Brescovit A.D."/>
            <person name="Santos A.J."/>
        </authorList>
    </citation>
    <scope>NUCLEOTIDE SEQUENCE</scope>
    <source>
        <tissue evidence="2">Shoot tissue taken approximately 20 cm above the soil surface</tissue>
    </source>
</reference>
<name>A0A0A9FGH0_ARUDO</name>
<accession>A0A0A9FGH0</accession>
<proteinExistence type="predicted"/>
<dbReference type="AlphaFoldDB" id="A0A0A9FGH0"/>